<name>A0AA46TJZ6_9ACTN</name>
<dbReference type="Proteomes" id="UP001164390">
    <property type="component" value="Chromosome"/>
</dbReference>
<dbReference type="GO" id="GO:0055085">
    <property type="term" value="P:transmembrane transport"/>
    <property type="evidence" value="ECO:0007669"/>
    <property type="project" value="InterPro"/>
</dbReference>
<dbReference type="RefSeq" id="WP_271635581.1">
    <property type="nucleotide sequence ID" value="NZ_CP094970.1"/>
</dbReference>
<evidence type="ECO:0000256" key="6">
    <source>
        <dbReference type="ARBA" id="ARBA00023136"/>
    </source>
</evidence>
<evidence type="ECO:0000313" key="10">
    <source>
        <dbReference type="Proteomes" id="UP001164390"/>
    </source>
</evidence>
<keyword evidence="4 7" id="KW-0812">Transmembrane</keyword>
<sequence>MSAPEDTHPSATASAAGNRSRLVRMAQHPVTRFILLRGVLHTAVVLLGVIIVTFGLMLLVPGDPVRIALGTRYSPEAYEALREASGLDQPVLTQLLSYIGNALTGDLGVSFRSGEPVTGLLLERLPATASLAFAGLVVGLLIAIPAGIWSALREGRIADAIIRVTSQAGVSIPDFWMGILLITLFSSTLGWLPSSGYVPLSEDPLEWARRLILPAVTVGMVSGSIMTRYVRSAVIEALASGWVRTATSKGLPRPQVLNRHVLRNAVVPVVTIVGIQMATLLGGLVVVEVVFAWPGLGRLTYEAVAARDYPLIQGAVLLMGALFLLINLLVDILYAVVDPRIGRR</sequence>
<evidence type="ECO:0000256" key="5">
    <source>
        <dbReference type="ARBA" id="ARBA00022989"/>
    </source>
</evidence>
<dbReference type="InterPro" id="IPR035906">
    <property type="entry name" value="MetI-like_sf"/>
</dbReference>
<feature type="transmembrane region" description="Helical" evidence="7">
    <location>
        <begin position="173"/>
        <end position="192"/>
    </location>
</feature>
<keyword evidence="3" id="KW-1003">Cell membrane</keyword>
<feature type="transmembrane region" description="Helical" evidence="7">
    <location>
        <begin position="265"/>
        <end position="291"/>
    </location>
</feature>
<dbReference type="EMBL" id="CP094970">
    <property type="protein sequence ID" value="UYM06670.1"/>
    <property type="molecule type" value="Genomic_DNA"/>
</dbReference>
<dbReference type="KEGG" id="sgrg:L0C25_06260"/>
<evidence type="ECO:0000256" key="7">
    <source>
        <dbReference type="RuleBase" id="RU363032"/>
    </source>
</evidence>
<protein>
    <submittedName>
        <fullName evidence="9">ABC transporter permease</fullName>
    </submittedName>
</protein>
<dbReference type="AlphaFoldDB" id="A0AA46TJZ6"/>
<keyword evidence="6 7" id="KW-0472">Membrane</keyword>
<evidence type="ECO:0000256" key="4">
    <source>
        <dbReference type="ARBA" id="ARBA00022692"/>
    </source>
</evidence>
<proteinExistence type="inferred from homology"/>
<dbReference type="PROSITE" id="PS50928">
    <property type="entry name" value="ABC_TM1"/>
    <property type="match status" value="1"/>
</dbReference>
<dbReference type="Pfam" id="PF00528">
    <property type="entry name" value="BPD_transp_1"/>
    <property type="match status" value="1"/>
</dbReference>
<keyword evidence="5 7" id="KW-1133">Transmembrane helix</keyword>
<organism evidence="9 10">
    <name type="scientific">Solicola gregarius</name>
    <dbReference type="NCBI Taxonomy" id="2908642"/>
    <lineage>
        <taxon>Bacteria</taxon>
        <taxon>Bacillati</taxon>
        <taxon>Actinomycetota</taxon>
        <taxon>Actinomycetes</taxon>
        <taxon>Propionibacteriales</taxon>
        <taxon>Nocardioidaceae</taxon>
        <taxon>Solicola</taxon>
    </lineage>
</organism>
<dbReference type="InterPro" id="IPR000515">
    <property type="entry name" value="MetI-like"/>
</dbReference>
<dbReference type="InterPro" id="IPR045621">
    <property type="entry name" value="BPD_transp_1_N"/>
</dbReference>
<dbReference type="Gene3D" id="1.10.3720.10">
    <property type="entry name" value="MetI-like"/>
    <property type="match status" value="1"/>
</dbReference>
<dbReference type="Pfam" id="PF19300">
    <property type="entry name" value="BPD_transp_1_N"/>
    <property type="match status" value="1"/>
</dbReference>
<feature type="transmembrane region" description="Helical" evidence="7">
    <location>
        <begin position="34"/>
        <end position="60"/>
    </location>
</feature>
<accession>A0AA46TJZ6</accession>
<feature type="transmembrane region" description="Helical" evidence="7">
    <location>
        <begin position="131"/>
        <end position="152"/>
    </location>
</feature>
<keyword evidence="2 7" id="KW-0813">Transport</keyword>
<dbReference type="PANTHER" id="PTHR43163">
    <property type="entry name" value="DIPEPTIDE TRANSPORT SYSTEM PERMEASE PROTEIN DPPB-RELATED"/>
    <property type="match status" value="1"/>
</dbReference>
<feature type="transmembrane region" description="Helical" evidence="7">
    <location>
        <begin position="212"/>
        <end position="230"/>
    </location>
</feature>
<evidence type="ECO:0000256" key="1">
    <source>
        <dbReference type="ARBA" id="ARBA00004651"/>
    </source>
</evidence>
<evidence type="ECO:0000259" key="8">
    <source>
        <dbReference type="PROSITE" id="PS50928"/>
    </source>
</evidence>
<comment type="subcellular location">
    <subcellularLocation>
        <location evidence="1 7">Cell membrane</location>
        <topology evidence="1 7">Multi-pass membrane protein</topology>
    </subcellularLocation>
</comment>
<dbReference type="SUPFAM" id="SSF161098">
    <property type="entry name" value="MetI-like"/>
    <property type="match status" value="1"/>
</dbReference>
<dbReference type="PANTHER" id="PTHR43163:SF6">
    <property type="entry name" value="DIPEPTIDE TRANSPORT SYSTEM PERMEASE PROTEIN DPPB-RELATED"/>
    <property type="match status" value="1"/>
</dbReference>
<keyword evidence="10" id="KW-1185">Reference proteome</keyword>
<comment type="similarity">
    <text evidence="7">Belongs to the binding-protein-dependent transport system permease family.</text>
</comment>
<reference evidence="9" key="1">
    <citation type="submission" date="2022-01" db="EMBL/GenBank/DDBJ databases">
        <title>Nocardioidaceae gen. sp. A5X3R13.</title>
        <authorList>
            <person name="Lopez Marin M.A."/>
            <person name="Uhlik O."/>
        </authorList>
    </citation>
    <scope>NUCLEOTIDE SEQUENCE</scope>
    <source>
        <strain evidence="9">A5X3R13</strain>
    </source>
</reference>
<evidence type="ECO:0000256" key="3">
    <source>
        <dbReference type="ARBA" id="ARBA00022475"/>
    </source>
</evidence>
<gene>
    <name evidence="9" type="ORF">L0C25_06260</name>
</gene>
<feature type="transmembrane region" description="Helical" evidence="7">
    <location>
        <begin position="311"/>
        <end position="337"/>
    </location>
</feature>
<evidence type="ECO:0000256" key="2">
    <source>
        <dbReference type="ARBA" id="ARBA00022448"/>
    </source>
</evidence>
<feature type="domain" description="ABC transmembrane type-1" evidence="8">
    <location>
        <begin position="125"/>
        <end position="334"/>
    </location>
</feature>
<evidence type="ECO:0000313" key="9">
    <source>
        <dbReference type="EMBL" id="UYM06670.1"/>
    </source>
</evidence>
<dbReference type="GO" id="GO:0005886">
    <property type="term" value="C:plasma membrane"/>
    <property type="evidence" value="ECO:0007669"/>
    <property type="project" value="UniProtKB-SubCell"/>
</dbReference>